<keyword evidence="1" id="KW-0175">Coiled coil</keyword>
<sequence>MRIRARARELAQQQKRQRRNMTDESNSTNTDSNINSSSGAPILVSSEPVEERPNGTSRQISTQVCHDLDGGEEERKEVGLIGRQRSSVSPDVPSSSVLQDKSFETSQNFLLSLPGEADRQIMSQSTDAESLSQYSRALAKMTLWGADLIARFGGADDKFPQIQGEWKRQIDDMKAMHVELKKSYADLQERYSNLQADHEKLDAQLLDVRACHSQKLEKVKEESLRNFPNSKEGKELLQWFVESKKEEFLCSEELQKKITDQSLVYYYFGYKYLKDELKLRGINAFVLKSIKRDGGLSMLPDDTSILDKADSDEESEEEGNEIPPV</sequence>
<feature type="compositionally biased region" description="Acidic residues" evidence="2">
    <location>
        <begin position="310"/>
        <end position="325"/>
    </location>
</feature>
<feature type="compositionally biased region" description="Low complexity" evidence="2">
    <location>
        <begin position="25"/>
        <end position="38"/>
    </location>
</feature>
<keyword evidence="4" id="KW-1185">Reference proteome</keyword>
<feature type="compositionally biased region" description="Basic and acidic residues" evidence="2">
    <location>
        <begin position="66"/>
        <end position="78"/>
    </location>
</feature>
<accession>A0A2G9I0T4</accession>
<feature type="compositionally biased region" description="Low complexity" evidence="2">
    <location>
        <begin position="86"/>
        <end position="97"/>
    </location>
</feature>
<feature type="region of interest" description="Disordered" evidence="2">
    <location>
        <begin position="1"/>
        <end position="99"/>
    </location>
</feature>
<protein>
    <submittedName>
        <fullName evidence="3">Uncharacterized protein</fullName>
    </submittedName>
</protein>
<proteinExistence type="predicted"/>
<feature type="region of interest" description="Disordered" evidence="2">
    <location>
        <begin position="298"/>
        <end position="325"/>
    </location>
</feature>
<comment type="caution">
    <text evidence="3">The sequence shown here is derived from an EMBL/GenBank/DDBJ whole genome shotgun (WGS) entry which is preliminary data.</text>
</comment>
<dbReference type="EMBL" id="NKXS01000602">
    <property type="protein sequence ID" value="PIN23210.1"/>
    <property type="molecule type" value="Genomic_DNA"/>
</dbReference>
<evidence type="ECO:0000313" key="3">
    <source>
        <dbReference type="EMBL" id="PIN23210.1"/>
    </source>
</evidence>
<organism evidence="3 4">
    <name type="scientific">Handroanthus impetiginosus</name>
    <dbReference type="NCBI Taxonomy" id="429701"/>
    <lineage>
        <taxon>Eukaryota</taxon>
        <taxon>Viridiplantae</taxon>
        <taxon>Streptophyta</taxon>
        <taxon>Embryophyta</taxon>
        <taxon>Tracheophyta</taxon>
        <taxon>Spermatophyta</taxon>
        <taxon>Magnoliopsida</taxon>
        <taxon>eudicotyledons</taxon>
        <taxon>Gunneridae</taxon>
        <taxon>Pentapetalae</taxon>
        <taxon>asterids</taxon>
        <taxon>lamiids</taxon>
        <taxon>Lamiales</taxon>
        <taxon>Bignoniaceae</taxon>
        <taxon>Crescentiina</taxon>
        <taxon>Tabebuia alliance</taxon>
        <taxon>Handroanthus</taxon>
    </lineage>
</organism>
<dbReference type="Proteomes" id="UP000231279">
    <property type="component" value="Unassembled WGS sequence"/>
</dbReference>
<evidence type="ECO:0000256" key="2">
    <source>
        <dbReference type="SAM" id="MobiDB-lite"/>
    </source>
</evidence>
<reference evidence="4" key="1">
    <citation type="journal article" date="2018" name="Gigascience">
        <title>Genome assembly of the Pink Ipe (Handroanthus impetiginosus, Bignoniaceae), a highly valued, ecologically keystone Neotropical timber forest tree.</title>
        <authorList>
            <person name="Silva-Junior O.B."/>
            <person name="Grattapaglia D."/>
            <person name="Novaes E."/>
            <person name="Collevatti R.G."/>
        </authorList>
    </citation>
    <scope>NUCLEOTIDE SEQUENCE [LARGE SCALE GENOMIC DNA]</scope>
    <source>
        <strain evidence="4">cv. UFG-1</strain>
    </source>
</reference>
<gene>
    <name evidence="3" type="ORF">CDL12_04072</name>
</gene>
<name>A0A2G9I0T4_9LAMI</name>
<evidence type="ECO:0000313" key="4">
    <source>
        <dbReference type="Proteomes" id="UP000231279"/>
    </source>
</evidence>
<evidence type="ECO:0000256" key="1">
    <source>
        <dbReference type="SAM" id="Coils"/>
    </source>
</evidence>
<feature type="compositionally biased region" description="Polar residues" evidence="2">
    <location>
        <begin position="54"/>
        <end position="64"/>
    </location>
</feature>
<dbReference type="AlphaFoldDB" id="A0A2G9I0T4"/>
<feature type="coiled-coil region" evidence="1">
    <location>
        <begin position="170"/>
        <end position="204"/>
    </location>
</feature>